<evidence type="ECO:0000259" key="4">
    <source>
        <dbReference type="Pfam" id="PF22962"/>
    </source>
</evidence>
<feature type="domain" description="NUP210 Ig-like" evidence="7">
    <location>
        <begin position="866"/>
        <end position="928"/>
    </location>
</feature>
<evidence type="ECO:0000259" key="8">
    <source>
        <dbReference type="Pfam" id="PF24935"/>
    </source>
</evidence>
<proteinExistence type="predicted"/>
<evidence type="ECO:0000259" key="7">
    <source>
        <dbReference type="Pfam" id="PF24902"/>
    </source>
</evidence>
<dbReference type="Pfam" id="PF26184">
    <property type="entry name" value="Ig_NUP210_8th"/>
    <property type="match status" value="1"/>
</dbReference>
<dbReference type="Pfam" id="PF24991">
    <property type="entry name" value="Ig_NUP210_4th"/>
    <property type="match status" value="1"/>
</dbReference>
<comment type="caution">
    <text evidence="10">The sequence shown here is derived from an EMBL/GenBank/DDBJ whole genome shotgun (WGS) entry which is preliminary data.</text>
</comment>
<evidence type="ECO:0000259" key="9">
    <source>
        <dbReference type="Pfam" id="PF24991"/>
    </source>
</evidence>
<dbReference type="InterPro" id="IPR045197">
    <property type="entry name" value="NUP210-like"/>
</dbReference>
<dbReference type="Pfam" id="PF24902">
    <property type="entry name" value="Ig_NUP210_9th"/>
    <property type="match status" value="1"/>
</dbReference>
<evidence type="ECO:0000259" key="5">
    <source>
        <dbReference type="Pfam" id="PF22967"/>
    </source>
</evidence>
<feature type="region of interest" description="Disordered" evidence="1">
    <location>
        <begin position="1749"/>
        <end position="1775"/>
    </location>
</feature>
<dbReference type="Pfam" id="PF22962">
    <property type="entry name" value="Ig_NUP210_7th"/>
    <property type="match status" value="1"/>
</dbReference>
<dbReference type="PANTHER" id="PTHR23019">
    <property type="entry name" value="NUCLEAR PORE MEMBRANE GLYCOPROTEIN GP210-RELATED"/>
    <property type="match status" value="1"/>
</dbReference>
<keyword evidence="11" id="KW-1185">Reference proteome</keyword>
<protein>
    <recommendedName>
        <fullName evidence="12">Nuclear pore membrane glycoprotein 210</fullName>
    </recommendedName>
</protein>
<evidence type="ECO:0000259" key="6">
    <source>
        <dbReference type="Pfam" id="PF22969"/>
    </source>
</evidence>
<dbReference type="InterPro" id="IPR055096">
    <property type="entry name" value="Ig_NUP210_1st"/>
</dbReference>
<feature type="domain" description="NUP210 Ig-like" evidence="4">
    <location>
        <begin position="625"/>
        <end position="726"/>
    </location>
</feature>
<feature type="signal peptide" evidence="3">
    <location>
        <begin position="1"/>
        <end position="23"/>
    </location>
</feature>
<dbReference type="InterPro" id="IPR056898">
    <property type="entry name" value="Ig_NUP210_6th"/>
</dbReference>
<dbReference type="Pfam" id="PF24935">
    <property type="entry name" value="Ig_NUP210_6th"/>
    <property type="match status" value="1"/>
</dbReference>
<dbReference type="InterPro" id="IPR055099">
    <property type="entry name" value="Ig_NUP210_7th"/>
</dbReference>
<accession>A0AAQ4EFB9</accession>
<dbReference type="Proteomes" id="UP001321473">
    <property type="component" value="Unassembled WGS sequence"/>
</dbReference>
<dbReference type="InterPro" id="IPR056899">
    <property type="entry name" value="Ig_NUP210_9th"/>
</dbReference>
<feature type="chain" id="PRO_5043006988" description="Nuclear pore membrane glycoprotein 210" evidence="3">
    <location>
        <begin position="24"/>
        <end position="1775"/>
    </location>
</feature>
<feature type="domain" description="NUP210 Ig-like" evidence="8">
    <location>
        <begin position="534"/>
        <end position="606"/>
    </location>
</feature>
<dbReference type="EMBL" id="JARKHS020016943">
    <property type="protein sequence ID" value="KAK8773416.1"/>
    <property type="molecule type" value="Genomic_DNA"/>
</dbReference>
<evidence type="ECO:0000256" key="2">
    <source>
        <dbReference type="SAM" id="Phobius"/>
    </source>
</evidence>
<organism evidence="10 11">
    <name type="scientific">Amblyomma americanum</name>
    <name type="common">Lone star tick</name>
    <dbReference type="NCBI Taxonomy" id="6943"/>
    <lineage>
        <taxon>Eukaryota</taxon>
        <taxon>Metazoa</taxon>
        <taxon>Ecdysozoa</taxon>
        <taxon>Arthropoda</taxon>
        <taxon>Chelicerata</taxon>
        <taxon>Arachnida</taxon>
        <taxon>Acari</taxon>
        <taxon>Parasitiformes</taxon>
        <taxon>Ixodida</taxon>
        <taxon>Ixodoidea</taxon>
        <taxon>Ixodidae</taxon>
        <taxon>Amblyomminae</taxon>
        <taxon>Amblyomma</taxon>
    </lineage>
</organism>
<dbReference type="Pfam" id="PF22967">
    <property type="entry name" value="Ig_NUP210_1st"/>
    <property type="match status" value="1"/>
</dbReference>
<dbReference type="InterPro" id="IPR055097">
    <property type="entry name" value="Ig_NUP210_2nd"/>
</dbReference>
<keyword evidence="2" id="KW-0812">Transmembrane</keyword>
<feature type="transmembrane region" description="Helical" evidence="2">
    <location>
        <begin position="1670"/>
        <end position="1693"/>
    </location>
</feature>
<feature type="domain" description="NUP210 fourth Ig-like" evidence="9">
    <location>
        <begin position="331"/>
        <end position="404"/>
    </location>
</feature>
<dbReference type="PANTHER" id="PTHR23019:SF0">
    <property type="entry name" value="NUCLEAR PORE MEMBRANE GLYCOPROTEIN 210"/>
    <property type="match status" value="1"/>
</dbReference>
<dbReference type="GO" id="GO:0005643">
    <property type="term" value="C:nuclear pore"/>
    <property type="evidence" value="ECO:0007669"/>
    <property type="project" value="TreeGrafter"/>
</dbReference>
<keyword evidence="2" id="KW-1133">Transmembrane helix</keyword>
<keyword evidence="3" id="KW-0732">Signal</keyword>
<evidence type="ECO:0000256" key="1">
    <source>
        <dbReference type="SAM" id="MobiDB-lite"/>
    </source>
</evidence>
<gene>
    <name evidence="10" type="ORF">V5799_012052</name>
</gene>
<name>A0AAQ4EFB9_AMBAM</name>
<feature type="domain" description="NUP210 Ig-like" evidence="5">
    <location>
        <begin position="24"/>
        <end position="112"/>
    </location>
</feature>
<dbReference type="InterPro" id="IPR056897">
    <property type="entry name" value="Ig_NUP210_4th"/>
</dbReference>
<feature type="domain" description="NUP210 Ig-like" evidence="6">
    <location>
        <begin position="121"/>
        <end position="223"/>
    </location>
</feature>
<sequence length="1775" mass="190102">MALTERRAPFWSFLLIALSVSEAARLNVPRILLPYLQEVATNYTLKLLDVGGKSCYEWQSSRPDVATVSTEGNCPREANVSAVWSMPNRQTAMISVHEPGSGETLRCDVIVDELVAIQVVSTTHELLMEDSPELLELVGHNRQGDTFSSLEGISFDWNLQQQEPVLRFVPVSEWPYLQPGGTGLQLWESRGRRGWAVLLEGQAPGTARLSVRPTHVAYTSVVPQELELHVVDSVRLEPSAAFVLAGCQVCFQLQRLVRGRPPSPVAPMERYAMSIEDSQVARLEGQCIWAQSLGTTRLLLTNAHLSTEDHQPGADVHVVKPSYLRLSVSPGDAWVLEFQSLYTVQVQLFDDHHHRIHSSEGLQIHVTFPPEYFKVELSTENGTLHQVRTLKTGHTMIRAELEGCRRPDGALLRATATGEQEVSIQERLSVQPETVWLPWDPKKQPVYTLRALAHGGSGAPVRWQLHDGAPLWAMVEGLAQGPVATVVTRGGPGQVRLMVRDGHFAPAGMNVTLVPVAELEAFGSPVLEAELPAGELLVAVAMYGRDPVDMQLRPFDDCSKVSLTAELVDKGLIKVLSDVGGPPVGRGCTSLRLQCLAAGHTRLQLSHGTLRTTLLLGCYKPLRAVHPAKSVAVPYGAFKDVAFEGGPRAWPMLPAGHRVKLSPSAADLVSIMRIMDPFRRNRDLHVFRVLCKGMGEMAMELYVGNNVSASLPSPASSKASIRFACSVPASVEIRLSSSATCPENKVPSSGGPLELELAVRDANGRRLANLTSLDVLWDLSDYTLAQLVNHRDVTTHVDGSTGYQRVTRDFQVLQPQGKTGTLTVTATVRGFSPQVLRHTSLPQHKVQPVSGSLQLELVEAARLSANKVRVLAHPSHKLDVTVLDGSGHFALEGDGGSVAKLALQGRQVQVHGLGEGHLELQLHDRCLPGAPALPLHVDVVWPAHVQLAVGSQVQLGEELEARVWLDDARGEALSPLPLVGEATGPLALRPLGGDRFAVRGIALGSGTARFVVGGLPELASPVATVHVFAPLRLEPRNLTLAVGATYQLGWSGGPSGVAVEFGLSEDMPCLSVSATGLVRAKGPPCQGRVWAAAATGGRDETSVHVVSIGKLELHCPLRKIVQGSQVPVHIQASGGLGPAVVCLAADLLRALRWAASEPGLVSLAAPLTRDAPPDGLCVAHVHALRPGRLQLRLLRGNRTVAQLSLEVLPPVDLLVPAVQRPEPLVLSPGAQLALKVSGEAFLEQNQAVVQFESPVLRALSAPGTATLWVRREQQIRLYLIQVDPMAYALVRPAGGEPWDAADAPLSLPVGLELLLEVVVCTEQGQRFHAANLSLGAHSSRSDLVSVEQAGDLWRLRVYGAGQALVRWSGGTGDRVQALLPLFMAEDSLAPLLVGERVWLQGPLAAGQWVAEGGPLRLVSVAPGCSLAHLTGPGEAVAFWTGSPQGQLRRALVAQPADTLRLEVGDGEATPLLLAAGQDLLLPVRLGGRTSNVHGEPCGAMLAVEEGSDYVPFSCWVAHLENKSDATINLLQVSAGFSLTEGGHWCRVWSAADMSFPEVPLLVGARLPGRETHQLPLLLVAPIQLLSVEMSGDQAVLVFLAGPTVASKVQVRPAEGRNPLPLRRAPEPLEGGSEWKLTVRVPPATAQLLLESPITGQQLRVPLDNRRGTEAGWMGLLSYLLATIVAGVGAWTYIIRPQSRGPSAPATSPFLSAAASGHNQRSPTGAIATLIALGFQGGNATPHGIRHAALPQTRQSSTPPLLWSRVDGSDGWNKPS</sequence>
<evidence type="ECO:0000256" key="3">
    <source>
        <dbReference type="SAM" id="SignalP"/>
    </source>
</evidence>
<keyword evidence="2" id="KW-0472">Membrane</keyword>
<evidence type="ECO:0000313" key="10">
    <source>
        <dbReference type="EMBL" id="KAK8773416.1"/>
    </source>
</evidence>
<evidence type="ECO:0008006" key="12">
    <source>
        <dbReference type="Google" id="ProtNLM"/>
    </source>
</evidence>
<dbReference type="Pfam" id="PF22969">
    <property type="entry name" value="Ig_NUP210_2nd"/>
    <property type="match status" value="1"/>
</dbReference>
<evidence type="ECO:0000313" key="11">
    <source>
        <dbReference type="Proteomes" id="UP001321473"/>
    </source>
</evidence>
<reference evidence="10 11" key="1">
    <citation type="journal article" date="2023" name="Arcadia Sci">
        <title>De novo assembly of a long-read Amblyomma americanum tick genome.</title>
        <authorList>
            <person name="Chou S."/>
            <person name="Poskanzer K.E."/>
            <person name="Rollins M."/>
            <person name="Thuy-Boun P.S."/>
        </authorList>
    </citation>
    <scope>NUCLEOTIDE SEQUENCE [LARGE SCALE GENOMIC DNA]</scope>
    <source>
        <strain evidence="10">F_SG_1</strain>
        <tissue evidence="10">Salivary glands</tissue>
    </source>
</reference>